<evidence type="ECO:0000313" key="3">
    <source>
        <dbReference type="Proteomes" id="UP000465240"/>
    </source>
</evidence>
<name>A0AAJ1W5R4_9MYCO</name>
<dbReference type="AlphaFoldDB" id="A0AAJ1W5R4"/>
<reference evidence="2" key="3">
    <citation type="submission" date="2023-06" db="EMBL/GenBank/DDBJ databases">
        <title>Identification of two novel mycobacterium reveal diversities and complexities of Mycobacterium gordonae clade.</title>
        <authorList>
            <person name="Matsumoto Y."/>
            <person name="Nakamura S."/>
            <person name="Motooka D."/>
            <person name="Fukushima K."/>
        </authorList>
    </citation>
    <scope>NUCLEOTIDE SEQUENCE</scope>
    <source>
        <strain evidence="2">TY812</strain>
    </source>
</reference>
<keyword evidence="3" id="KW-1185">Reference proteome</keyword>
<dbReference type="Proteomes" id="UP001229081">
    <property type="component" value="Unassembled WGS sequence"/>
</dbReference>
<reference evidence="1 3" key="1">
    <citation type="journal article" date="2019" name="Emerg. Microbes Infect.">
        <title>Comprehensive subspecies identification of 175 nontuberculous mycobacteria species based on 7547 genomic profiles.</title>
        <authorList>
            <person name="Matsumoto Y."/>
            <person name="Kinjo T."/>
            <person name="Motooka D."/>
            <person name="Nabeya D."/>
            <person name="Jung N."/>
            <person name="Uechi K."/>
            <person name="Horii T."/>
            <person name="Iida T."/>
            <person name="Fujita J."/>
            <person name="Nakamura S."/>
        </authorList>
    </citation>
    <scope>NUCLEOTIDE SEQUENCE [LARGE SCALE GENOMIC DNA]</scope>
    <source>
        <strain evidence="1 3">JCM 18565</strain>
    </source>
</reference>
<proteinExistence type="predicted"/>
<reference evidence="1" key="2">
    <citation type="submission" date="2020-02" db="EMBL/GenBank/DDBJ databases">
        <authorList>
            <person name="Matsumoto Y."/>
            <person name="Kinjo T."/>
            <person name="Motooka D."/>
            <person name="Nabeya D."/>
            <person name="Jung N."/>
            <person name="Uechi K."/>
            <person name="Horii T."/>
            <person name="Iida T."/>
            <person name="Fujita J."/>
            <person name="Nakamura S."/>
        </authorList>
    </citation>
    <scope>NUCLEOTIDE SEQUENCE</scope>
    <source>
        <strain evidence="1">JCM 18565</strain>
    </source>
</reference>
<dbReference type="Proteomes" id="UP000465240">
    <property type="component" value="Unassembled WGS sequence"/>
</dbReference>
<evidence type="ECO:0000313" key="1">
    <source>
        <dbReference type="EMBL" id="GFG82053.1"/>
    </source>
</evidence>
<sequence length="367" mass="38419">MRAIGAVEQPLPLVAVLEVSGAVLTWIVDDPGGADAAEIHFTDPARADWLWQVVGEAGHVALLSAAGEFQETGGLDIAPGALAPLHRLALGHWLRRWWPASQRDGIPALDRALLDAEVALRTVGAQGFFTDDTLDSDVPQLLAPHAAALAGHAHSDNSRVRELVRASAELADEVGLDGEDWAELSVAVEDSATAPSMPTGYRDDYALAAGSQPVTRQGTAIGRGVASINWGAVPPGIFDAAEDTVDWSVEAAGPAVVAVVRAAVIGPEPATDVPVRVRSGDVSGAGALDAGGRATVPLVDGQRGELTESAAWNHDWPATSVVVGAPMRELSEPREARDRIRAWVRARLEQPPADAYLAEILASESSY</sequence>
<dbReference type="RefSeq" id="WP_120794323.1">
    <property type="nucleotide sequence ID" value="NZ_BLKX01000001.1"/>
</dbReference>
<accession>A0AAJ1W5R4</accession>
<evidence type="ECO:0000313" key="4">
    <source>
        <dbReference type="Proteomes" id="UP001229081"/>
    </source>
</evidence>
<comment type="caution">
    <text evidence="2">The sequence shown here is derived from an EMBL/GenBank/DDBJ whole genome shotgun (WGS) entry which is preliminary data.</text>
</comment>
<dbReference type="KEGG" id="mpag:C0J29_28990"/>
<dbReference type="EMBL" id="JAUFSA010000001">
    <property type="protein sequence ID" value="MDP7738201.1"/>
    <property type="molecule type" value="Genomic_DNA"/>
</dbReference>
<protein>
    <submittedName>
        <fullName evidence="2">Uncharacterized protein</fullName>
    </submittedName>
</protein>
<organism evidence="2 4">
    <name type="scientific">Mycobacterium paragordonae</name>
    <dbReference type="NCBI Taxonomy" id="1389713"/>
    <lineage>
        <taxon>Bacteria</taxon>
        <taxon>Bacillati</taxon>
        <taxon>Actinomycetota</taxon>
        <taxon>Actinomycetes</taxon>
        <taxon>Mycobacteriales</taxon>
        <taxon>Mycobacteriaceae</taxon>
        <taxon>Mycobacterium</taxon>
    </lineage>
</organism>
<evidence type="ECO:0000313" key="2">
    <source>
        <dbReference type="EMBL" id="MDP7738201.1"/>
    </source>
</evidence>
<dbReference type="EMBL" id="BLKX01000001">
    <property type="protein sequence ID" value="GFG82053.1"/>
    <property type="molecule type" value="Genomic_DNA"/>
</dbReference>
<gene>
    <name evidence="1" type="ORF">MPRG_53290</name>
    <name evidence="2" type="ORF">QXL92_26040</name>
</gene>